<evidence type="ECO:0000313" key="2">
    <source>
        <dbReference type="Proteomes" id="UP001597176"/>
    </source>
</evidence>
<comment type="caution">
    <text evidence="1">The sequence shown here is derived from an EMBL/GenBank/DDBJ whole genome shotgun (WGS) entry which is preliminary data.</text>
</comment>
<sequence length="149" mass="16107">MPSTFAHAAASRWAKSARCCPSIIGLAAIGALLTSTAYADLRLEGRFQGRGDGRLELRVLALNTDGDSGAYLVIADTAIPNQCTGEVRGTARKLDTSTLRLRAKTDDPNEFCEITVRYSGDRSRVQVTSENCDHFHGPSCDFGGTLKRR</sequence>
<organism evidence="1 2">
    <name type="scientific">Methylobacterium marchantiae</name>
    <dbReference type="NCBI Taxonomy" id="600331"/>
    <lineage>
        <taxon>Bacteria</taxon>
        <taxon>Pseudomonadati</taxon>
        <taxon>Pseudomonadota</taxon>
        <taxon>Alphaproteobacteria</taxon>
        <taxon>Hyphomicrobiales</taxon>
        <taxon>Methylobacteriaceae</taxon>
        <taxon>Methylobacterium</taxon>
    </lineage>
</organism>
<dbReference type="Proteomes" id="UP001597176">
    <property type="component" value="Unassembled WGS sequence"/>
</dbReference>
<keyword evidence="2" id="KW-1185">Reference proteome</keyword>
<reference evidence="2" key="1">
    <citation type="journal article" date="2019" name="Int. J. Syst. Evol. Microbiol.">
        <title>The Global Catalogue of Microorganisms (GCM) 10K type strain sequencing project: providing services to taxonomists for standard genome sequencing and annotation.</title>
        <authorList>
            <consortium name="The Broad Institute Genomics Platform"/>
            <consortium name="The Broad Institute Genome Sequencing Center for Infectious Disease"/>
            <person name="Wu L."/>
            <person name="Ma J."/>
        </authorList>
    </citation>
    <scope>NUCLEOTIDE SEQUENCE [LARGE SCALE GENOMIC DNA]</scope>
    <source>
        <strain evidence="2">CCUG 56108</strain>
    </source>
</reference>
<dbReference type="RefSeq" id="WP_238209074.1">
    <property type="nucleotide sequence ID" value="NZ_JBHTND010000056.1"/>
</dbReference>
<protein>
    <recommendedName>
        <fullName evidence="3">DUF3617 family protein</fullName>
    </recommendedName>
</protein>
<evidence type="ECO:0008006" key="3">
    <source>
        <dbReference type="Google" id="ProtNLM"/>
    </source>
</evidence>
<evidence type="ECO:0000313" key="1">
    <source>
        <dbReference type="EMBL" id="MFD1304138.1"/>
    </source>
</evidence>
<accession>A0ABW3X7D6</accession>
<name>A0ABW3X7D6_9HYPH</name>
<dbReference type="EMBL" id="JBHTND010000056">
    <property type="protein sequence ID" value="MFD1304138.1"/>
    <property type="molecule type" value="Genomic_DNA"/>
</dbReference>
<proteinExistence type="predicted"/>
<gene>
    <name evidence="1" type="ORF">ACFQ4G_21500</name>
</gene>